<dbReference type="InterPro" id="IPR011006">
    <property type="entry name" value="CheY-like_superfamily"/>
</dbReference>
<feature type="modified residue" description="4-aspartylphosphate" evidence="2">
    <location>
        <position position="95"/>
    </location>
</feature>
<dbReference type="SUPFAM" id="SSF52172">
    <property type="entry name" value="CheY-like"/>
    <property type="match status" value="1"/>
</dbReference>
<organism evidence="6 7">
    <name type="scientific">Parazoarcus communis SWub3 = DSM 12120</name>
    <dbReference type="NCBI Taxonomy" id="1121029"/>
    <lineage>
        <taxon>Bacteria</taxon>
        <taxon>Pseudomonadati</taxon>
        <taxon>Pseudomonadota</taxon>
        <taxon>Betaproteobacteria</taxon>
        <taxon>Rhodocyclales</taxon>
        <taxon>Zoogloeaceae</taxon>
        <taxon>Parazoarcus</taxon>
    </lineage>
</organism>
<dbReference type="Pfam" id="PF00486">
    <property type="entry name" value="Trans_reg_C"/>
    <property type="match status" value="1"/>
</dbReference>
<dbReference type="Gene3D" id="1.10.10.10">
    <property type="entry name" value="Winged helix-like DNA-binding domain superfamily/Winged helix DNA-binding domain"/>
    <property type="match status" value="1"/>
</dbReference>
<dbReference type="InterPro" id="IPR016032">
    <property type="entry name" value="Sig_transdc_resp-reg_C-effctor"/>
</dbReference>
<dbReference type="CDD" id="cd00383">
    <property type="entry name" value="trans_reg_C"/>
    <property type="match status" value="1"/>
</dbReference>
<evidence type="ECO:0000313" key="6">
    <source>
        <dbReference type="EMBL" id="PZA17849.1"/>
    </source>
</evidence>
<evidence type="ECO:0000256" key="2">
    <source>
        <dbReference type="PROSITE-ProRule" id="PRU00169"/>
    </source>
</evidence>
<evidence type="ECO:0000256" key="1">
    <source>
        <dbReference type="ARBA" id="ARBA00023125"/>
    </source>
</evidence>
<keyword evidence="1 3" id="KW-0238">DNA-binding</keyword>
<name>A0A323UZ49_9RHOO</name>
<dbReference type="GO" id="GO:0000156">
    <property type="term" value="F:phosphorelay response regulator activity"/>
    <property type="evidence" value="ECO:0007669"/>
    <property type="project" value="TreeGrafter"/>
</dbReference>
<dbReference type="GO" id="GO:0032993">
    <property type="term" value="C:protein-DNA complex"/>
    <property type="evidence" value="ECO:0007669"/>
    <property type="project" value="TreeGrafter"/>
</dbReference>
<feature type="domain" description="OmpR/PhoB-type" evidence="5">
    <location>
        <begin position="169"/>
        <end position="270"/>
    </location>
</feature>
<keyword evidence="2" id="KW-0597">Phosphoprotein</keyword>
<dbReference type="AlphaFoldDB" id="A0A323UZ49"/>
<evidence type="ECO:0000259" key="5">
    <source>
        <dbReference type="PROSITE" id="PS51755"/>
    </source>
</evidence>
<dbReference type="InterPro" id="IPR001867">
    <property type="entry name" value="OmpR/PhoB-type_DNA-bd"/>
</dbReference>
<reference evidence="6 7" key="1">
    <citation type="submission" date="2018-06" db="EMBL/GenBank/DDBJ databases">
        <title>Azoarcus communis strain SWub3 genome.</title>
        <authorList>
            <person name="Zorraquino Salvo V."/>
            <person name="Toubiana D."/>
            <person name="Blumwald E."/>
        </authorList>
    </citation>
    <scope>NUCLEOTIDE SEQUENCE [LARGE SCALE GENOMIC DNA]</scope>
    <source>
        <strain evidence="6 7">SWub3</strain>
    </source>
</reference>
<gene>
    <name evidence="6" type="ORF">DNK49_04845</name>
</gene>
<dbReference type="PROSITE" id="PS50110">
    <property type="entry name" value="RESPONSE_REGULATORY"/>
    <property type="match status" value="1"/>
</dbReference>
<dbReference type="Proteomes" id="UP000248259">
    <property type="component" value="Unassembled WGS sequence"/>
</dbReference>
<dbReference type="Gene3D" id="6.10.250.690">
    <property type="match status" value="1"/>
</dbReference>
<dbReference type="SMART" id="SM00862">
    <property type="entry name" value="Trans_reg_C"/>
    <property type="match status" value="1"/>
</dbReference>
<dbReference type="Pfam" id="PF00072">
    <property type="entry name" value="Response_reg"/>
    <property type="match status" value="1"/>
</dbReference>
<evidence type="ECO:0000259" key="4">
    <source>
        <dbReference type="PROSITE" id="PS50110"/>
    </source>
</evidence>
<dbReference type="PROSITE" id="PS51755">
    <property type="entry name" value="OMPR_PHOB"/>
    <property type="match status" value="1"/>
</dbReference>
<protein>
    <submittedName>
        <fullName evidence="6">Two-component system response regulator CreB</fullName>
    </submittedName>
</protein>
<dbReference type="InterPro" id="IPR039420">
    <property type="entry name" value="WalR-like"/>
</dbReference>
<dbReference type="PANTHER" id="PTHR48111:SF6">
    <property type="entry name" value="TRANSCRIPTIONAL REGULATORY PROTEIN CREB"/>
    <property type="match status" value="1"/>
</dbReference>
<dbReference type="NCBIfam" id="NF008296">
    <property type="entry name" value="PRK11083.1"/>
    <property type="match status" value="1"/>
</dbReference>
<keyword evidence="7" id="KW-1185">Reference proteome</keyword>
<sequence length="270" mass="29473">MVESGIGGLDGPILARFHDDSGVGDNPPVEDSCGAGRNTVAVRILIVDDEPAIADMVMYALSTEGYAPEWVGLARDALNRLAAADGAEFALVVLDVGLPDGSGFDVCRELRRHSDVPVIFLTARADEVDRIVGLELGADDYVAKPFSPRELASRVRAILRRARPAPAPAGVVALEPARFRHDPDGARVAYHGVWLSLTRYEYRLLATLVDRPGRVFSRAQLMEQVWHDAEESLERTVDAHVKTLRAKLRAVSDCDDPIETHRGLGYSLRT</sequence>
<dbReference type="GO" id="GO:0005829">
    <property type="term" value="C:cytosol"/>
    <property type="evidence" value="ECO:0007669"/>
    <property type="project" value="TreeGrafter"/>
</dbReference>
<dbReference type="SMART" id="SM00448">
    <property type="entry name" value="REC"/>
    <property type="match status" value="1"/>
</dbReference>
<dbReference type="Gene3D" id="3.40.50.2300">
    <property type="match status" value="1"/>
</dbReference>
<feature type="domain" description="Response regulatory" evidence="4">
    <location>
        <begin position="43"/>
        <end position="159"/>
    </location>
</feature>
<feature type="DNA-binding region" description="OmpR/PhoB-type" evidence="3">
    <location>
        <begin position="169"/>
        <end position="270"/>
    </location>
</feature>
<comment type="caution">
    <text evidence="6">The sequence shown here is derived from an EMBL/GenBank/DDBJ whole genome shotgun (WGS) entry which is preliminary data.</text>
</comment>
<dbReference type="InterPro" id="IPR036388">
    <property type="entry name" value="WH-like_DNA-bd_sf"/>
</dbReference>
<dbReference type="EMBL" id="QKOE01000002">
    <property type="protein sequence ID" value="PZA17849.1"/>
    <property type="molecule type" value="Genomic_DNA"/>
</dbReference>
<dbReference type="InterPro" id="IPR001789">
    <property type="entry name" value="Sig_transdc_resp-reg_receiver"/>
</dbReference>
<dbReference type="GO" id="GO:0000976">
    <property type="term" value="F:transcription cis-regulatory region binding"/>
    <property type="evidence" value="ECO:0007669"/>
    <property type="project" value="TreeGrafter"/>
</dbReference>
<dbReference type="OrthoDB" id="5295288at2"/>
<dbReference type="PANTHER" id="PTHR48111">
    <property type="entry name" value="REGULATOR OF RPOS"/>
    <property type="match status" value="1"/>
</dbReference>
<dbReference type="GO" id="GO:0006355">
    <property type="term" value="P:regulation of DNA-templated transcription"/>
    <property type="evidence" value="ECO:0007669"/>
    <property type="project" value="InterPro"/>
</dbReference>
<dbReference type="SUPFAM" id="SSF46894">
    <property type="entry name" value="C-terminal effector domain of the bipartite response regulators"/>
    <property type="match status" value="1"/>
</dbReference>
<accession>A0A323UZ49</accession>
<evidence type="ECO:0000256" key="3">
    <source>
        <dbReference type="PROSITE-ProRule" id="PRU01091"/>
    </source>
</evidence>
<evidence type="ECO:0000313" key="7">
    <source>
        <dbReference type="Proteomes" id="UP000248259"/>
    </source>
</evidence>
<proteinExistence type="predicted"/>